<dbReference type="PROSITE" id="PS50181">
    <property type="entry name" value="FBOX"/>
    <property type="match status" value="1"/>
</dbReference>
<protein>
    <recommendedName>
        <fullName evidence="1">F-box domain-containing protein</fullName>
    </recommendedName>
</protein>
<dbReference type="STRING" id="1111077.M1WAQ7"/>
<reference evidence="2 3" key="1">
    <citation type="journal article" date="2013" name="PLoS Genet.">
        <title>Plant-symbiotic fungi as chemical engineers: Multi-genome analysis of the Clavicipitaceae reveals dynamics of alkaloid loci.</title>
        <authorList>
            <person name="Schardl C.L."/>
            <person name="Young C.A."/>
            <person name="Hesse U."/>
            <person name="Amyotte S.G."/>
            <person name="Andreeva K."/>
            <person name="Calie P.J."/>
            <person name="Fleetwood D.J."/>
            <person name="Haws D.C."/>
            <person name="Moore N."/>
            <person name="Oeser B."/>
            <person name="Panaccione D.G."/>
            <person name="Schweri K.K."/>
            <person name="Voisey C.R."/>
            <person name="Farman M.L."/>
            <person name="Jaromczyk J.W."/>
            <person name="Roe B.A."/>
            <person name="O'Sullivan D.M."/>
            <person name="Scott B."/>
            <person name="Tudzynski P."/>
            <person name="An Z."/>
            <person name="Arnaoudova E.G."/>
            <person name="Bullock C.T."/>
            <person name="Charlton N.D."/>
            <person name="Chen L."/>
            <person name="Cox M."/>
            <person name="Dinkins R.D."/>
            <person name="Florea S."/>
            <person name="Glenn A.E."/>
            <person name="Gordon A."/>
            <person name="Gueldener U."/>
            <person name="Harris D.R."/>
            <person name="Hollin W."/>
            <person name="Jaromczyk J."/>
            <person name="Johnson R.D."/>
            <person name="Khan A.K."/>
            <person name="Leistner E."/>
            <person name="Leuchtmann A."/>
            <person name="Li C."/>
            <person name="Liu J."/>
            <person name="Liu J."/>
            <person name="Liu M."/>
            <person name="Mace W."/>
            <person name="Machado C."/>
            <person name="Nagabhyru P."/>
            <person name="Pan J."/>
            <person name="Schmid J."/>
            <person name="Sugawara K."/>
            <person name="Steiner U."/>
            <person name="Takach J.E."/>
            <person name="Tanaka E."/>
            <person name="Webb J.S."/>
            <person name="Wilson E.V."/>
            <person name="Wiseman J.L."/>
            <person name="Yoshida R."/>
            <person name="Zeng Z."/>
        </authorList>
    </citation>
    <scope>NUCLEOTIDE SEQUENCE [LARGE SCALE GENOMIC DNA]</scope>
    <source>
        <strain evidence="2 3">20.1</strain>
    </source>
</reference>
<organism evidence="2 3">
    <name type="scientific">Claviceps purpurea (strain 20.1)</name>
    <name type="common">Ergot fungus</name>
    <name type="synonym">Sphacelia segetum</name>
    <dbReference type="NCBI Taxonomy" id="1111077"/>
    <lineage>
        <taxon>Eukaryota</taxon>
        <taxon>Fungi</taxon>
        <taxon>Dikarya</taxon>
        <taxon>Ascomycota</taxon>
        <taxon>Pezizomycotina</taxon>
        <taxon>Sordariomycetes</taxon>
        <taxon>Hypocreomycetidae</taxon>
        <taxon>Hypocreales</taxon>
        <taxon>Clavicipitaceae</taxon>
        <taxon>Claviceps</taxon>
    </lineage>
</organism>
<comment type="caution">
    <text evidence="2">The sequence shown here is derived from an EMBL/GenBank/DDBJ whole genome shotgun (WGS) entry which is preliminary data.</text>
</comment>
<dbReference type="HOGENOM" id="CLU_010622_0_0_1"/>
<name>M1WAQ7_CLAP2</name>
<sequence>MSSFRALEAFEPEPTMIDLFESGHQAHVDAIKRQEQALELFARVVNKCPCAKGVERRRCTCKNYEQVAAQGGSIFKEAMDTCHCDVGRTFSKCDNVYHIQALDFQAATFEAWGKLDHAMKAAEWILELAPRLPDGYLRVGKIAQLRAQDEYAWKMYTAGIEALKQSSVDSSPKLQQLHAARKALHRRFLKQDPISLPAELVTHIFSYLEWTKILICLRVCKQWMRTLTSPLHGPLWRNMIFPKPGRYYFKHLRKGSSYLDLLKRTSSRAGDGGFRKIVIPDNLELTQEEFTLLLKASPSLELLEVLCVEDLSFPPEEKIWNQLRHVTLGRCDNTLDPIPVDLPRQFPCRFLQNVASSLEHLTFSGVPEQWYTSEPVIPHLPKLKYLHLGGWCDGQTPFSMFPLAIAFPRIEQLWMGPDLPNLNLGPVALRRDKWEGVWPHLKVLIFDASEAEDIEESHVSGLRHLMCLNRGNSLLHLVLIQFYLDESDEIRDIFGHRQDELAHSDVAQHSDFRNLRSVTSHNGIWIFPYRARTLLSSSIENKQLASFDIVFPRRVLTSLTENSSVHHLKGYDWLRGAPSIHTLGFFDFLFPLNPKNDEDLPLPQFLATFPNLRTLRLNDFYYREHENEFASLILAVMSVTRLKTILICRNYSHSDNKAMIKVMEEAQFKGVQIFTGAKYWVEQWPIPLGS</sequence>
<evidence type="ECO:0000313" key="3">
    <source>
        <dbReference type="Proteomes" id="UP000016801"/>
    </source>
</evidence>
<dbReference type="eggNOG" id="ENOG502S69X">
    <property type="taxonomic scope" value="Eukaryota"/>
</dbReference>
<proteinExistence type="predicted"/>
<dbReference type="Gene3D" id="1.25.40.10">
    <property type="entry name" value="Tetratricopeptide repeat domain"/>
    <property type="match status" value="1"/>
</dbReference>
<keyword evidence="3" id="KW-1185">Reference proteome</keyword>
<evidence type="ECO:0000259" key="1">
    <source>
        <dbReference type="PROSITE" id="PS50181"/>
    </source>
</evidence>
<dbReference type="OrthoDB" id="2254954at2759"/>
<dbReference type="Gene3D" id="3.80.10.10">
    <property type="entry name" value="Ribonuclease Inhibitor"/>
    <property type="match status" value="1"/>
</dbReference>
<dbReference type="InterPro" id="IPR032675">
    <property type="entry name" value="LRR_dom_sf"/>
</dbReference>
<gene>
    <name evidence="2" type="ORF">CPUR_07094</name>
</gene>
<feature type="domain" description="F-box" evidence="1">
    <location>
        <begin position="190"/>
        <end position="239"/>
    </location>
</feature>
<dbReference type="InterPro" id="IPR036047">
    <property type="entry name" value="F-box-like_dom_sf"/>
</dbReference>
<dbReference type="InterPro" id="IPR001810">
    <property type="entry name" value="F-box_dom"/>
</dbReference>
<dbReference type="InterPro" id="IPR011990">
    <property type="entry name" value="TPR-like_helical_dom_sf"/>
</dbReference>
<dbReference type="AlphaFoldDB" id="M1WAQ7"/>
<dbReference type="Gene3D" id="1.20.1280.50">
    <property type="match status" value="1"/>
</dbReference>
<dbReference type="SUPFAM" id="SSF52047">
    <property type="entry name" value="RNI-like"/>
    <property type="match status" value="1"/>
</dbReference>
<dbReference type="EMBL" id="CAGA01000052">
    <property type="protein sequence ID" value="CCE33170.1"/>
    <property type="molecule type" value="Genomic_DNA"/>
</dbReference>
<evidence type="ECO:0000313" key="2">
    <source>
        <dbReference type="EMBL" id="CCE33170.1"/>
    </source>
</evidence>
<accession>M1WAQ7</accession>
<dbReference type="Pfam" id="PF12937">
    <property type="entry name" value="F-box-like"/>
    <property type="match status" value="1"/>
</dbReference>
<dbReference type="Proteomes" id="UP000016801">
    <property type="component" value="Unassembled WGS sequence"/>
</dbReference>
<dbReference type="SUPFAM" id="SSF48452">
    <property type="entry name" value="TPR-like"/>
    <property type="match status" value="1"/>
</dbReference>
<dbReference type="PhylomeDB" id="M1WAQ7"/>
<dbReference type="SUPFAM" id="SSF81383">
    <property type="entry name" value="F-box domain"/>
    <property type="match status" value="1"/>
</dbReference>
<dbReference type="VEuPathDB" id="FungiDB:CPUR_07094"/>